<dbReference type="PANTHER" id="PTHR47843">
    <property type="entry name" value="BTB DOMAIN-CONTAINING PROTEIN-RELATED"/>
    <property type="match status" value="1"/>
</dbReference>
<feature type="domain" description="BTB" evidence="1">
    <location>
        <begin position="38"/>
        <end position="110"/>
    </location>
</feature>
<name>A0A9Q9ER64_9PEZI</name>
<dbReference type="CDD" id="cd18186">
    <property type="entry name" value="BTB_POZ_ZBTB_KLHL-like"/>
    <property type="match status" value="1"/>
</dbReference>
<dbReference type="Gene3D" id="3.30.710.10">
    <property type="entry name" value="Potassium Channel Kv1.1, Chain A"/>
    <property type="match status" value="1"/>
</dbReference>
<gene>
    <name evidence="2" type="ORF">Slin15195_G115670</name>
</gene>
<evidence type="ECO:0000259" key="1">
    <source>
        <dbReference type="PROSITE" id="PS50097"/>
    </source>
</evidence>
<dbReference type="AlphaFoldDB" id="A0A9Q9ER64"/>
<dbReference type="PROSITE" id="PS50097">
    <property type="entry name" value="BTB"/>
    <property type="match status" value="1"/>
</dbReference>
<dbReference type="InterPro" id="IPR011333">
    <property type="entry name" value="SKP1/BTB/POZ_sf"/>
</dbReference>
<dbReference type="PANTHER" id="PTHR47843:SF2">
    <property type="entry name" value="BTB DOMAIN-CONTAINING PROTEIN"/>
    <property type="match status" value="1"/>
</dbReference>
<proteinExistence type="predicted"/>
<organism evidence="2 3">
    <name type="scientific">Septoria linicola</name>
    <dbReference type="NCBI Taxonomy" id="215465"/>
    <lineage>
        <taxon>Eukaryota</taxon>
        <taxon>Fungi</taxon>
        <taxon>Dikarya</taxon>
        <taxon>Ascomycota</taxon>
        <taxon>Pezizomycotina</taxon>
        <taxon>Dothideomycetes</taxon>
        <taxon>Dothideomycetidae</taxon>
        <taxon>Mycosphaerellales</taxon>
        <taxon>Mycosphaerellaceae</taxon>
        <taxon>Septoria</taxon>
    </lineage>
</organism>
<accession>A0A9Q9ER64</accession>
<protein>
    <submittedName>
        <fullName evidence="2">BTB/POZ domain-containing protein</fullName>
    </submittedName>
</protein>
<dbReference type="SUPFAM" id="SSF54695">
    <property type="entry name" value="POZ domain"/>
    <property type="match status" value="1"/>
</dbReference>
<reference evidence="2" key="1">
    <citation type="submission" date="2022-06" db="EMBL/GenBank/DDBJ databases">
        <title>Complete genome sequences of two strains of the flax pathogen Septoria linicola.</title>
        <authorList>
            <person name="Lapalu N."/>
            <person name="Simon A."/>
            <person name="Demenou B."/>
            <person name="Paumier D."/>
            <person name="Guillot M.-P."/>
            <person name="Gout L."/>
            <person name="Valade R."/>
        </authorList>
    </citation>
    <scope>NUCLEOTIDE SEQUENCE</scope>
    <source>
        <strain evidence="2">SE15195</strain>
    </source>
</reference>
<evidence type="ECO:0000313" key="3">
    <source>
        <dbReference type="Proteomes" id="UP001056384"/>
    </source>
</evidence>
<dbReference type="InterPro" id="IPR000210">
    <property type="entry name" value="BTB/POZ_dom"/>
</dbReference>
<dbReference type="EMBL" id="CP099428">
    <property type="protein sequence ID" value="USW58248.1"/>
    <property type="molecule type" value="Genomic_DNA"/>
</dbReference>
<keyword evidence="3" id="KW-1185">Reference proteome</keyword>
<dbReference type="Proteomes" id="UP001056384">
    <property type="component" value="Chromosome 11"/>
</dbReference>
<evidence type="ECO:0000313" key="2">
    <source>
        <dbReference type="EMBL" id="USW58248.1"/>
    </source>
</evidence>
<sequence length="268" mass="29968">MADTTVATNEIAVDEAALSGHIHNTLPVVDMNAVFDTVLVKIVVGDQSKYVKAFTVPREQVCASSTTLKSASKSVFQETDSKVFALQDYQPAAFAVFLEYIYTLKIGLTWPTTGLDFPDLRDTLTWSWKFLFECYALGDYLGASQFRQEIFESLQYNCIVDPCHVSAAALHYLYDNTPESSKLRRLIVLSQCAFAFKGDHSVDEDGEAMPAQWLSDCLNQKSKQVSALKCNLCNCFVDVDEVLVECPSTSHSFRDVNVDLVRDWCVFS</sequence>